<dbReference type="NCBIfam" id="TIGR01536">
    <property type="entry name" value="asn_synth_AEB"/>
    <property type="match status" value="1"/>
</dbReference>
<gene>
    <name evidence="9" type="ORF">PPG34_15185</name>
</gene>
<keyword evidence="10" id="KW-1185">Reference proteome</keyword>
<dbReference type="SUPFAM" id="SSF56235">
    <property type="entry name" value="N-terminal nucleophile aminohydrolases (Ntn hydrolases)"/>
    <property type="match status" value="1"/>
</dbReference>
<feature type="domain" description="Glutamine amidotransferase type-2" evidence="8">
    <location>
        <begin position="2"/>
        <end position="214"/>
    </location>
</feature>
<dbReference type="InterPro" id="IPR006426">
    <property type="entry name" value="Asn_synth_AEB"/>
</dbReference>
<dbReference type="InterPro" id="IPR017535">
    <property type="entry name" value="Asparagine_synth"/>
</dbReference>
<dbReference type="Pfam" id="PF13537">
    <property type="entry name" value="GATase_7"/>
    <property type="match status" value="1"/>
</dbReference>
<name>A0ABU3KBL3_9BACT</name>
<dbReference type="PANTHER" id="PTHR43284:SF1">
    <property type="entry name" value="ASPARAGINE SYNTHETASE"/>
    <property type="match status" value="1"/>
</dbReference>
<keyword evidence="4" id="KW-0547">Nucleotide-binding</keyword>
<dbReference type="InterPro" id="IPR017932">
    <property type="entry name" value="GATase_2_dom"/>
</dbReference>
<dbReference type="Gene3D" id="3.60.20.10">
    <property type="entry name" value="Glutamine Phosphoribosylpyrophosphate, subunit 1, domain 1"/>
    <property type="match status" value="1"/>
</dbReference>
<keyword evidence="6" id="KW-0315">Glutamine amidotransferase</keyword>
<dbReference type="Pfam" id="PF00733">
    <property type="entry name" value="Asn_synthase"/>
    <property type="match status" value="1"/>
</dbReference>
<evidence type="ECO:0000256" key="3">
    <source>
        <dbReference type="ARBA" id="ARBA00012737"/>
    </source>
</evidence>
<evidence type="ECO:0000256" key="5">
    <source>
        <dbReference type="ARBA" id="ARBA00022840"/>
    </source>
</evidence>
<dbReference type="CDD" id="cd00712">
    <property type="entry name" value="AsnB"/>
    <property type="match status" value="1"/>
</dbReference>
<organism evidence="9 10">
    <name type="scientific">Candidatus Nitronereus thalassa</name>
    <dbReference type="NCBI Taxonomy" id="3020898"/>
    <lineage>
        <taxon>Bacteria</taxon>
        <taxon>Pseudomonadati</taxon>
        <taxon>Nitrospirota</taxon>
        <taxon>Nitrospiria</taxon>
        <taxon>Nitrospirales</taxon>
        <taxon>Nitrospiraceae</taxon>
        <taxon>Candidatus Nitronereus</taxon>
    </lineage>
</organism>
<dbReference type="InterPro" id="IPR033738">
    <property type="entry name" value="AsnB_N"/>
</dbReference>
<evidence type="ECO:0000256" key="2">
    <source>
        <dbReference type="ARBA" id="ARBA00005752"/>
    </source>
</evidence>
<proteinExistence type="inferred from homology"/>
<keyword evidence="5" id="KW-0067">ATP-binding</keyword>
<dbReference type="InterPro" id="IPR051786">
    <property type="entry name" value="ASN_synthetase/amidase"/>
</dbReference>
<evidence type="ECO:0000256" key="1">
    <source>
        <dbReference type="ARBA" id="ARBA00005187"/>
    </source>
</evidence>
<dbReference type="PROSITE" id="PS51278">
    <property type="entry name" value="GATASE_TYPE_2"/>
    <property type="match status" value="1"/>
</dbReference>
<comment type="similarity">
    <text evidence="2">Belongs to the asparagine synthetase family.</text>
</comment>
<dbReference type="EMBL" id="JAQOUE010000002">
    <property type="protein sequence ID" value="MDT7043697.1"/>
    <property type="molecule type" value="Genomic_DNA"/>
</dbReference>
<comment type="catalytic activity">
    <reaction evidence="7">
        <text>L-aspartate + L-glutamine + ATP + H2O = L-asparagine + L-glutamate + AMP + diphosphate + H(+)</text>
        <dbReference type="Rhea" id="RHEA:12228"/>
        <dbReference type="ChEBI" id="CHEBI:15377"/>
        <dbReference type="ChEBI" id="CHEBI:15378"/>
        <dbReference type="ChEBI" id="CHEBI:29985"/>
        <dbReference type="ChEBI" id="CHEBI:29991"/>
        <dbReference type="ChEBI" id="CHEBI:30616"/>
        <dbReference type="ChEBI" id="CHEBI:33019"/>
        <dbReference type="ChEBI" id="CHEBI:58048"/>
        <dbReference type="ChEBI" id="CHEBI:58359"/>
        <dbReference type="ChEBI" id="CHEBI:456215"/>
        <dbReference type="EC" id="6.3.5.4"/>
    </reaction>
</comment>
<evidence type="ECO:0000256" key="6">
    <source>
        <dbReference type="ARBA" id="ARBA00022962"/>
    </source>
</evidence>
<dbReference type="Gene3D" id="3.40.50.620">
    <property type="entry name" value="HUPs"/>
    <property type="match status" value="1"/>
</dbReference>
<protein>
    <recommendedName>
        <fullName evidence="3">asparagine synthase (glutamine-hydrolyzing)</fullName>
        <ecNumber evidence="3">6.3.5.4</ecNumber>
    </recommendedName>
</protein>
<dbReference type="InterPro" id="IPR029055">
    <property type="entry name" value="Ntn_hydrolases_N"/>
</dbReference>
<comment type="caution">
    <text evidence="9">The sequence shown here is derived from an EMBL/GenBank/DDBJ whole genome shotgun (WGS) entry which is preliminary data.</text>
</comment>
<reference evidence="9 10" key="1">
    <citation type="journal article" date="2023" name="ISME J.">
        <title>Cultivation and genomic characterization of novel and ubiquitous marine nitrite-oxidizing bacteria from the Nitrospirales.</title>
        <authorList>
            <person name="Mueller A.J."/>
            <person name="Daebeler A."/>
            <person name="Herbold C.W."/>
            <person name="Kirkegaard R.H."/>
            <person name="Daims H."/>
        </authorList>
    </citation>
    <scope>NUCLEOTIDE SEQUENCE [LARGE SCALE GENOMIC DNA]</scope>
    <source>
        <strain evidence="9 10">EB</strain>
    </source>
</reference>
<dbReference type="InterPro" id="IPR001962">
    <property type="entry name" value="Asn_synthase"/>
</dbReference>
<dbReference type="CDD" id="cd01991">
    <property type="entry name" value="Asn_synthase_B_C"/>
    <property type="match status" value="1"/>
</dbReference>
<dbReference type="InterPro" id="IPR014729">
    <property type="entry name" value="Rossmann-like_a/b/a_fold"/>
</dbReference>
<evidence type="ECO:0000259" key="8">
    <source>
        <dbReference type="PROSITE" id="PS51278"/>
    </source>
</evidence>
<evidence type="ECO:0000313" key="9">
    <source>
        <dbReference type="EMBL" id="MDT7043697.1"/>
    </source>
</evidence>
<evidence type="ECO:0000313" key="10">
    <source>
        <dbReference type="Proteomes" id="UP001250932"/>
    </source>
</evidence>
<dbReference type="NCBIfam" id="TIGR03104">
    <property type="entry name" value="trio_amidotrans"/>
    <property type="match status" value="1"/>
</dbReference>
<dbReference type="Proteomes" id="UP001250932">
    <property type="component" value="Unassembled WGS sequence"/>
</dbReference>
<accession>A0ABU3KBL3</accession>
<sequence length="590" mass="66543">MCGILGQINFSGDPVNPEGLRAMSATMINRGPDGTGLYVQGRLGFGHRRLKVIDLSDASQQPMMDSALGLGIVFNGAIYNYKELRKELEGKGYTFFSHGDTETILKAYHAWGEECIHRLNGMFAFAIWERDSERVILARDRLGIKPLYYTESPQQFRFASTLPALLAGGQIDTEIDPVALHHYLMFHAVVPAPHTLLKGIRKLEPGTMLVIEPTGSRRPHRYWNLSFDQREDEKSLDARSWEDRLYDVLRTAVRRRLIADVPVGVLLSGGLDSSLIVGLLATEGAQGLNTFSIGFETVAEERGDEFFYSDIIAKEFSTQHHKLPVDSAQVLPNLPGCIQAMSEPMVSHDAIGFYLLSQEVSKHVTVVQSGQGADEIFAGYYWYPPLLKSQYPVEDYRKEFFDRDQEEFCRTVHPRFHEQDHSHDFVERHFSQPGASSAIDKALRLDTTIMLVDDPVKRVDNMTMAWSLEARVPFLDHEVVELAARIPAEMKIAQGGKGILKDVARRVIPAEVIDRPKGYFPVPALKYLRGPYLEMVQDALVSKASQERGLFQQAYVDKLLHSPDDHLTPLRGSKLWQLGLLELWLQAHDI</sequence>
<comment type="pathway">
    <text evidence="1">Amino-acid biosynthesis; L-asparagine biosynthesis; L-asparagine from L-aspartate (L-Gln route): step 1/1.</text>
</comment>
<dbReference type="RefSeq" id="WP_313834290.1">
    <property type="nucleotide sequence ID" value="NZ_JAQOUE010000002.1"/>
</dbReference>
<evidence type="ECO:0000256" key="4">
    <source>
        <dbReference type="ARBA" id="ARBA00022741"/>
    </source>
</evidence>
<dbReference type="EC" id="6.3.5.4" evidence="3"/>
<dbReference type="PIRSF" id="PIRSF001589">
    <property type="entry name" value="Asn_synthetase_glu-h"/>
    <property type="match status" value="1"/>
</dbReference>
<evidence type="ECO:0000256" key="7">
    <source>
        <dbReference type="ARBA" id="ARBA00048741"/>
    </source>
</evidence>
<dbReference type="SUPFAM" id="SSF52402">
    <property type="entry name" value="Adenine nucleotide alpha hydrolases-like"/>
    <property type="match status" value="1"/>
</dbReference>
<dbReference type="PANTHER" id="PTHR43284">
    <property type="entry name" value="ASPARAGINE SYNTHETASE (GLUTAMINE-HYDROLYZING)"/>
    <property type="match status" value="1"/>
</dbReference>